<keyword evidence="20" id="KW-1185">Reference proteome</keyword>
<dbReference type="FunFam" id="3.40.630.10:FF:000008">
    <property type="entry name" value="Endoplasmic reticulum metallopeptidase 1"/>
    <property type="match status" value="1"/>
</dbReference>
<dbReference type="SUPFAM" id="SSF53187">
    <property type="entry name" value="Zn-dependent exopeptidases"/>
    <property type="match status" value="1"/>
</dbReference>
<dbReference type="GO" id="GO:0046872">
    <property type="term" value="F:metal ion binding"/>
    <property type="evidence" value="ECO:0007669"/>
    <property type="project" value="UniProtKB-KW"/>
</dbReference>
<feature type="transmembrane region" description="Helical" evidence="15">
    <location>
        <begin position="622"/>
        <end position="640"/>
    </location>
</feature>
<feature type="transmembrane region" description="Helical" evidence="15">
    <location>
        <begin position="92"/>
        <end position="115"/>
    </location>
</feature>
<evidence type="ECO:0000256" key="13">
    <source>
        <dbReference type="ARBA" id="ARBA00023180"/>
    </source>
</evidence>
<gene>
    <name evidence="19" type="ORF">DGUA_6G001788</name>
</gene>
<evidence type="ECO:0000256" key="14">
    <source>
        <dbReference type="ARBA" id="ARBA00078796"/>
    </source>
</evidence>
<proteinExistence type="inferred from homology"/>
<dbReference type="CDD" id="cd03875">
    <property type="entry name" value="M28_Fxna_like"/>
    <property type="match status" value="1"/>
</dbReference>
<accession>A0A3B0JL35</accession>
<keyword evidence="11" id="KW-0482">Metalloprotease</keyword>
<evidence type="ECO:0000259" key="17">
    <source>
        <dbReference type="Pfam" id="PF22248"/>
    </source>
</evidence>
<dbReference type="InterPro" id="IPR045175">
    <property type="entry name" value="M28_fam"/>
</dbReference>
<dbReference type="Pfam" id="PF04389">
    <property type="entry name" value="Peptidase_M28"/>
    <property type="match status" value="1"/>
</dbReference>
<evidence type="ECO:0000313" key="20">
    <source>
        <dbReference type="Proteomes" id="UP000268350"/>
    </source>
</evidence>
<evidence type="ECO:0000256" key="12">
    <source>
        <dbReference type="ARBA" id="ARBA00023136"/>
    </source>
</evidence>
<reference evidence="20" key="1">
    <citation type="submission" date="2018-01" db="EMBL/GenBank/DDBJ databases">
        <authorList>
            <person name="Alioto T."/>
            <person name="Alioto T."/>
        </authorList>
    </citation>
    <scope>NUCLEOTIDE SEQUENCE [LARGE SCALE GENOMIC DNA]</scope>
</reference>
<evidence type="ECO:0000256" key="5">
    <source>
        <dbReference type="ARBA" id="ARBA00022692"/>
    </source>
</evidence>
<feature type="domain" description="Peptidase M28" evidence="16">
    <location>
        <begin position="210"/>
        <end position="404"/>
    </location>
</feature>
<dbReference type="AlphaFoldDB" id="A0A3B0JL35"/>
<dbReference type="EMBL" id="OUUW01000001">
    <property type="protein sequence ID" value="SPP74189.1"/>
    <property type="molecule type" value="Genomic_DNA"/>
</dbReference>
<evidence type="ECO:0000259" key="16">
    <source>
        <dbReference type="Pfam" id="PF04389"/>
    </source>
</evidence>
<comment type="similarity">
    <text evidence="3">Belongs to the peptidase M28 family.</text>
</comment>
<organism evidence="19 20">
    <name type="scientific">Drosophila guanche</name>
    <name type="common">Fruit fly</name>
    <dbReference type="NCBI Taxonomy" id="7266"/>
    <lineage>
        <taxon>Eukaryota</taxon>
        <taxon>Metazoa</taxon>
        <taxon>Ecdysozoa</taxon>
        <taxon>Arthropoda</taxon>
        <taxon>Hexapoda</taxon>
        <taxon>Insecta</taxon>
        <taxon>Pterygota</taxon>
        <taxon>Neoptera</taxon>
        <taxon>Endopterygota</taxon>
        <taxon>Diptera</taxon>
        <taxon>Brachycera</taxon>
        <taxon>Muscomorpha</taxon>
        <taxon>Ephydroidea</taxon>
        <taxon>Drosophilidae</taxon>
        <taxon>Drosophila</taxon>
        <taxon>Sophophora</taxon>
    </lineage>
</organism>
<dbReference type="GO" id="GO:0008235">
    <property type="term" value="F:metalloexopeptidase activity"/>
    <property type="evidence" value="ECO:0007669"/>
    <property type="project" value="InterPro"/>
</dbReference>
<dbReference type="Pfam" id="PF22249">
    <property type="entry name" value="ERMP1-TM"/>
    <property type="match status" value="1"/>
</dbReference>
<dbReference type="InterPro" id="IPR053974">
    <property type="entry name" value="ERMP1_1-A_TM"/>
</dbReference>
<keyword evidence="7" id="KW-0378">Hydrolase</keyword>
<feature type="transmembrane region" description="Helical" evidence="15">
    <location>
        <begin position="519"/>
        <end position="541"/>
    </location>
</feature>
<dbReference type="PANTHER" id="PTHR12147:SF22">
    <property type="entry name" value="ENDOPLASMIC RETICULUM METALLOPEPTIDASE 1"/>
    <property type="match status" value="1"/>
</dbReference>
<evidence type="ECO:0000256" key="10">
    <source>
        <dbReference type="ARBA" id="ARBA00022989"/>
    </source>
</evidence>
<sequence>MWNRYLQRVFAAGFVLVSRRTQLTLSIWATAVAGPRQQSVSRDPGNGKVRPCADFFAESMESQAKGTDNGNYSGTVLFNVLSKERALRWRLAWYYAVAFLLLWVALFSAVVLPLFHRLPDRVTIAQESEQPGEFVAERAQNMLHQFDRIGPKVVGSVANEVTTVVFLIDAVQNIRRDMRNDLYELEVDVQEPAGAFTIGTMTSMYQGIHNVVVKLSSKSSQSESYLLLNSHFDSKPSSPGSGDDGTMVVVMLEVLRQMAISETPFEHPIVFLFNGAEENPLQGSHGFITQHKWAANCKAVINLEVAGSGGRELLFQSGPNHPWLMQYYKTHAKHPFATTMAEEIFQFGMLPSDTDFRIFRDFGQVPGLDMAQINNGYVYHTAFDNFAAVPGRSVQSTGDNVLSLVRGFANASEMYNTKEHSKGHSVFFDFLGLFFVYYTETTGIILNCVIAVFSLVLVGVSLWRMARLSELTAGQISLWFAIILGLHVVGFLLCLGLPLLMAVMFDAGDRSLTYFSNNWLVLGLYVCPAVIGLVLPLTLYYTLKPNAQLSHSYHLHISLHAHCVILAILSIVLTALGLRIPYLCMISLVFYAAALLINLLSCLHDGGYYWVLTVQILQLMPFVYFCYLFYTFLVVFFPMMGRNRDAVNPDMLIALICALGTFFAVGFVAPLINMFRRSTLVLLGLGVVTFVFSMIAVSEVGFPYRPKTSVMRVNFLHTRRIFYEYDGAVSVNDSGYYFDYQDRRALRPLLDSSVNLSGLISAESHCDAYVVCGMPCFWSSWCRALSSAAWLPREAEVLPPGSLQLELLDKSAVVGSRGRTLRYTFELAGPPHMSLFIRPLAGVVIDDWSFIRNMLDEPEKYSAPYQIYFSHGTAGAPITFHIDFATSVADAPVFELGVAGHFVSSDYPRDADSLKFVAEFPDFVHVMEWPALFKRYIF</sequence>
<keyword evidence="9" id="KW-0862">Zinc</keyword>
<keyword evidence="12 15" id="KW-0472">Membrane</keyword>
<evidence type="ECO:0000256" key="4">
    <source>
        <dbReference type="ARBA" id="ARBA00022670"/>
    </source>
</evidence>
<feature type="transmembrane region" description="Helical" evidence="15">
    <location>
        <begin position="652"/>
        <end position="672"/>
    </location>
</feature>
<dbReference type="Pfam" id="PF22248">
    <property type="entry name" value="ERMP1_C"/>
    <property type="match status" value="1"/>
</dbReference>
<feature type="domain" description="Endoplasmic reticulum metallopeptidase 1/1-A TM" evidence="18">
    <location>
        <begin position="480"/>
        <end position="692"/>
    </location>
</feature>
<evidence type="ECO:0000313" key="19">
    <source>
        <dbReference type="EMBL" id="SPP74189.1"/>
    </source>
</evidence>
<keyword evidence="4" id="KW-0645">Protease</keyword>
<dbReference type="GO" id="GO:0005789">
    <property type="term" value="C:endoplasmic reticulum membrane"/>
    <property type="evidence" value="ECO:0007669"/>
    <property type="project" value="UniProtKB-SubCell"/>
</dbReference>
<evidence type="ECO:0000256" key="1">
    <source>
        <dbReference type="ARBA" id="ARBA00001947"/>
    </source>
</evidence>
<comment type="subcellular location">
    <subcellularLocation>
        <location evidence="2">Endoplasmic reticulum membrane</location>
        <topology evidence="2">Multi-pass membrane protein</topology>
    </subcellularLocation>
</comment>
<dbReference type="InterPro" id="IPR048024">
    <property type="entry name" value="Fxna-like_M28_dom"/>
</dbReference>
<keyword evidence="10 15" id="KW-1133">Transmembrane helix</keyword>
<evidence type="ECO:0000256" key="3">
    <source>
        <dbReference type="ARBA" id="ARBA00010918"/>
    </source>
</evidence>
<feature type="transmembrane region" description="Helical" evidence="15">
    <location>
        <begin position="478"/>
        <end position="499"/>
    </location>
</feature>
<dbReference type="Proteomes" id="UP000268350">
    <property type="component" value="Unassembled WGS sequence"/>
</dbReference>
<dbReference type="InterPro" id="IPR053973">
    <property type="entry name" value="ERMP1-like_C"/>
</dbReference>
<dbReference type="OMA" id="MGMQASH"/>
<keyword evidence="8" id="KW-0256">Endoplasmic reticulum</keyword>
<dbReference type="InterPro" id="IPR007484">
    <property type="entry name" value="Peptidase_M28"/>
</dbReference>
<name>A0A3B0JL35_DROGU</name>
<evidence type="ECO:0000256" key="9">
    <source>
        <dbReference type="ARBA" id="ARBA00022833"/>
    </source>
</evidence>
<dbReference type="Gene3D" id="3.40.630.10">
    <property type="entry name" value="Zn peptidases"/>
    <property type="match status" value="1"/>
</dbReference>
<feature type="transmembrane region" description="Helical" evidence="15">
    <location>
        <begin position="580"/>
        <end position="601"/>
    </location>
</feature>
<feature type="domain" description="Endoplasmic reticulum metallopeptidase 1-like C-terminal" evidence="17">
    <location>
        <begin position="708"/>
        <end position="936"/>
    </location>
</feature>
<evidence type="ECO:0000256" key="15">
    <source>
        <dbReference type="SAM" id="Phobius"/>
    </source>
</evidence>
<feature type="transmembrane region" description="Helical" evidence="15">
    <location>
        <begin position="679"/>
        <end position="702"/>
    </location>
</feature>
<evidence type="ECO:0000256" key="2">
    <source>
        <dbReference type="ARBA" id="ARBA00004477"/>
    </source>
</evidence>
<evidence type="ECO:0000256" key="6">
    <source>
        <dbReference type="ARBA" id="ARBA00022723"/>
    </source>
</evidence>
<evidence type="ECO:0000256" key="11">
    <source>
        <dbReference type="ARBA" id="ARBA00023049"/>
    </source>
</evidence>
<feature type="transmembrane region" description="Helical" evidence="15">
    <location>
        <begin position="444"/>
        <end position="466"/>
    </location>
</feature>
<keyword evidence="5 15" id="KW-0812">Transmembrane</keyword>
<protein>
    <recommendedName>
        <fullName evidence="14">FXNA-like protease</fullName>
    </recommendedName>
</protein>
<dbReference type="GO" id="GO:0006508">
    <property type="term" value="P:proteolysis"/>
    <property type="evidence" value="ECO:0007669"/>
    <property type="project" value="UniProtKB-KW"/>
</dbReference>
<evidence type="ECO:0000256" key="7">
    <source>
        <dbReference type="ARBA" id="ARBA00022801"/>
    </source>
</evidence>
<keyword evidence="6" id="KW-0479">Metal-binding</keyword>
<evidence type="ECO:0000256" key="8">
    <source>
        <dbReference type="ARBA" id="ARBA00022824"/>
    </source>
</evidence>
<dbReference type="OrthoDB" id="76293at2759"/>
<dbReference type="PANTHER" id="PTHR12147">
    <property type="entry name" value="METALLOPEPTIDASE M28 FAMILY MEMBER"/>
    <property type="match status" value="1"/>
</dbReference>
<evidence type="ECO:0000259" key="18">
    <source>
        <dbReference type="Pfam" id="PF22249"/>
    </source>
</evidence>
<feature type="transmembrane region" description="Helical" evidence="15">
    <location>
        <begin position="553"/>
        <end position="574"/>
    </location>
</feature>
<comment type="cofactor">
    <cofactor evidence="1">
        <name>Zn(2+)</name>
        <dbReference type="ChEBI" id="CHEBI:29105"/>
    </cofactor>
</comment>
<keyword evidence="13" id="KW-0325">Glycoprotein</keyword>